<evidence type="ECO:0000259" key="7">
    <source>
        <dbReference type="Pfam" id="PF01593"/>
    </source>
</evidence>
<dbReference type="InterPro" id="IPR002937">
    <property type="entry name" value="Amino_oxidase"/>
</dbReference>
<dbReference type="Gene3D" id="6.10.140.1210">
    <property type="match status" value="1"/>
</dbReference>
<dbReference type="SUPFAM" id="SSF51905">
    <property type="entry name" value="FAD/NAD(P)-binding domain"/>
    <property type="match status" value="1"/>
</dbReference>
<evidence type="ECO:0000313" key="9">
    <source>
        <dbReference type="Proteomes" id="UP000754883"/>
    </source>
</evidence>
<evidence type="ECO:0000256" key="2">
    <source>
        <dbReference type="ARBA" id="ARBA00005995"/>
    </source>
</evidence>
<dbReference type="AlphaFoldDB" id="A0A9N9Y074"/>
<feature type="binding site" evidence="5">
    <location>
        <position position="380"/>
    </location>
    <ligand>
        <name>substrate</name>
    </ligand>
</feature>
<protein>
    <recommendedName>
        <fullName evidence="6">Amine oxidase</fullName>
        <ecNumber evidence="6">1.4.3.-</ecNumber>
    </recommendedName>
</protein>
<sequence length="491" mass="54772">MATREGYYVRRDNPVQEGHLKCAGVISPSSNIPSVTYDVFDVIIIGAGYAGLSSARDLCLSGFKVLLLEARDRLGGRTWTAEVEGHLYEMGGTWIYWGQPHVYREMSRYGYTKLLDSNADKVGCNYFTSWINGKPRNISYEEEGPAVERAFEIFCDVDGNGGRRIIPYPHDPHFKPEAKQWENISAAQRIDQVRAKLSELELYTLQGFVAAISGNDMNNTGFFDILRWWALSGYSTQGLYDYTETYKIPEGQSRFARTMFDEALATGNLKYAFDTLITSIKDTSVTVEATSTSGKSWSARRLISTIPLNILNRIQFQPPLSPAKSAAHSIPHIGIGAKVHMEVQGTNLRTWSAAAWPDSRIFSGRGDGITPAGNTHLVFFAGNQKGLNAQEDARHMAAEAKKLHEMEIQKVIWHNWLEDPLSEGIWCMFPPGYSFDHLDTLRARHGNVLFASADWALGWRGFIDGAIEEGTRAAMAVVKDLGFPRRVAPAL</sequence>
<evidence type="ECO:0000256" key="4">
    <source>
        <dbReference type="ARBA" id="ARBA00048448"/>
    </source>
</evidence>
<comment type="caution">
    <text evidence="8">The sequence shown here is derived from an EMBL/GenBank/DDBJ whole genome shotgun (WGS) entry which is preliminary data.</text>
</comment>
<feature type="binding site" evidence="5">
    <location>
        <begin position="69"/>
        <end position="70"/>
    </location>
    <ligand>
        <name>FAD</name>
        <dbReference type="ChEBI" id="CHEBI:57692"/>
    </ligand>
</feature>
<evidence type="ECO:0000256" key="6">
    <source>
        <dbReference type="RuleBase" id="RU362067"/>
    </source>
</evidence>
<dbReference type="InterPro" id="IPR036188">
    <property type="entry name" value="FAD/NAD-bd_sf"/>
</dbReference>
<dbReference type="PRINTS" id="PR00757">
    <property type="entry name" value="AMINEOXDASEF"/>
</dbReference>
<dbReference type="Gene3D" id="3.50.50.60">
    <property type="entry name" value="FAD/NAD(P)-binding domain"/>
    <property type="match status" value="2"/>
</dbReference>
<dbReference type="GO" id="GO:0097621">
    <property type="term" value="F:monoamine oxidase activity"/>
    <property type="evidence" value="ECO:0007669"/>
    <property type="project" value="UniProtKB-EC"/>
</dbReference>
<dbReference type="EC" id="1.4.3.-" evidence="6"/>
<dbReference type="PANTHER" id="PTHR43563:SF1">
    <property type="entry name" value="AMINE OXIDASE [FLAVIN-CONTAINING] B"/>
    <property type="match status" value="1"/>
</dbReference>
<dbReference type="Gene3D" id="3.90.660.10">
    <property type="match status" value="2"/>
</dbReference>
<accession>A0A9N9Y074</accession>
<feature type="domain" description="Amine oxidase" evidence="7">
    <location>
        <begin position="50"/>
        <end position="477"/>
    </location>
</feature>
<evidence type="ECO:0000256" key="1">
    <source>
        <dbReference type="ARBA" id="ARBA00001974"/>
    </source>
</evidence>
<dbReference type="Pfam" id="PF01593">
    <property type="entry name" value="Amino_oxidase"/>
    <property type="match status" value="1"/>
</dbReference>
<keyword evidence="3 6" id="KW-0560">Oxidoreductase</keyword>
<proteinExistence type="inferred from homology"/>
<organism evidence="8 9">
    <name type="scientific">Clonostachys byssicola</name>
    <dbReference type="NCBI Taxonomy" id="160290"/>
    <lineage>
        <taxon>Eukaryota</taxon>
        <taxon>Fungi</taxon>
        <taxon>Dikarya</taxon>
        <taxon>Ascomycota</taxon>
        <taxon>Pezizomycotina</taxon>
        <taxon>Sordariomycetes</taxon>
        <taxon>Hypocreomycetidae</taxon>
        <taxon>Hypocreales</taxon>
        <taxon>Bionectriaceae</taxon>
        <taxon>Clonostachys</taxon>
    </lineage>
</organism>
<dbReference type="EMBL" id="CABFNO020001300">
    <property type="protein sequence ID" value="CAG9978449.1"/>
    <property type="molecule type" value="Genomic_DNA"/>
</dbReference>
<keyword evidence="9" id="KW-1185">Reference proteome</keyword>
<evidence type="ECO:0000313" key="8">
    <source>
        <dbReference type="EMBL" id="CAG9978449.1"/>
    </source>
</evidence>
<dbReference type="OrthoDB" id="7777654at2759"/>
<dbReference type="InterPro" id="IPR001613">
    <property type="entry name" value="Flavin_amine_oxidase"/>
</dbReference>
<keyword evidence="6" id="KW-0274">FAD</keyword>
<dbReference type="Proteomes" id="UP000754883">
    <property type="component" value="Unassembled WGS sequence"/>
</dbReference>
<comment type="similarity">
    <text evidence="2 6">Belongs to the flavin monoamine oxidase family.</text>
</comment>
<comment type="catalytic activity">
    <reaction evidence="4">
        <text>a secondary aliphatic amine + O2 + H2O = a primary amine + an aldehyde + H2O2</text>
        <dbReference type="Rhea" id="RHEA:26414"/>
        <dbReference type="ChEBI" id="CHEBI:15377"/>
        <dbReference type="ChEBI" id="CHEBI:15379"/>
        <dbReference type="ChEBI" id="CHEBI:16240"/>
        <dbReference type="ChEBI" id="CHEBI:17478"/>
        <dbReference type="ChEBI" id="CHEBI:58855"/>
        <dbReference type="ChEBI" id="CHEBI:65296"/>
        <dbReference type="EC" id="1.4.3.4"/>
    </reaction>
</comment>
<reference evidence="8" key="1">
    <citation type="submission" date="2021-10" db="EMBL/GenBank/DDBJ databases">
        <authorList>
            <person name="Piombo E."/>
        </authorList>
    </citation>
    <scope>NUCLEOTIDE SEQUENCE</scope>
</reference>
<dbReference type="PANTHER" id="PTHR43563">
    <property type="entry name" value="AMINE OXIDASE"/>
    <property type="match status" value="1"/>
</dbReference>
<evidence type="ECO:0000256" key="3">
    <source>
        <dbReference type="ARBA" id="ARBA00023002"/>
    </source>
</evidence>
<comment type="cofactor">
    <cofactor evidence="1 6">
        <name>FAD</name>
        <dbReference type="ChEBI" id="CHEBI:57692"/>
    </cofactor>
</comment>
<dbReference type="InterPro" id="IPR050703">
    <property type="entry name" value="Flavin_MAO"/>
</dbReference>
<gene>
    <name evidence="8" type="ORF">CBYS24578_00009195</name>
</gene>
<evidence type="ECO:0000256" key="5">
    <source>
        <dbReference type="PIRSR" id="PIRSR601613-1"/>
    </source>
</evidence>
<name>A0A9N9Y074_9HYPO</name>
<keyword evidence="6" id="KW-0285">Flavoprotein</keyword>